<keyword evidence="4" id="KW-0539">Nucleus</keyword>
<dbReference type="Proteomes" id="UP000028582">
    <property type="component" value="Unassembled WGS sequence"/>
</dbReference>
<evidence type="ECO:0000256" key="1">
    <source>
        <dbReference type="ARBA" id="ARBA00004123"/>
    </source>
</evidence>
<accession>A0A081AR19</accession>
<dbReference type="InterPro" id="IPR044159">
    <property type="entry name" value="IQM"/>
</dbReference>
<evidence type="ECO:0000313" key="5">
    <source>
        <dbReference type="EMBL" id="ETO81330.1"/>
    </source>
</evidence>
<dbReference type="PANTHER" id="PTHR31250">
    <property type="entry name" value="IQ DOMAIN-CONTAINING PROTEIN IQM3"/>
    <property type="match status" value="1"/>
</dbReference>
<evidence type="ECO:0000313" key="6">
    <source>
        <dbReference type="Proteomes" id="UP000028582"/>
    </source>
</evidence>
<dbReference type="EMBL" id="ANJA01000867">
    <property type="protein sequence ID" value="ETO81331.1"/>
    <property type="molecule type" value="Genomic_DNA"/>
</dbReference>
<dbReference type="OrthoDB" id="7344096at2759"/>
<evidence type="ECO:0000256" key="4">
    <source>
        <dbReference type="ARBA" id="ARBA00023242"/>
    </source>
</evidence>
<protein>
    <submittedName>
        <fullName evidence="5">Uncharacterized protein</fullName>
    </submittedName>
</protein>
<dbReference type="GO" id="GO:0005634">
    <property type="term" value="C:nucleus"/>
    <property type="evidence" value="ECO:0007669"/>
    <property type="project" value="UniProtKB-SubCell"/>
</dbReference>
<sequence>MTAEGMRAKRRTTYQNMHEIVKLAKKYSPKLVKGYSAGNISVVDKKSWLEVCDRKHRYGANLRAYYKEWKRQPMEPTKPSFWEWLDDESIEVAGVPRTKLERETVLYCDTAAERQKFALSVQNGLIVHDASQEIVETGPDGWIFVLRDGVLYGSQKETKKIPRIHHTSFVGGECVQTAGMMVISDGVIKTIYPHSGHYRPSEYELLVLLRFLVNNGVDLSDIDVDVQRIQKVFRDTVNGALVKKLDNAHFWNAYRVWYFLEEKHLAWKIGLFDELVETVGQKTDMHVALERSEILEDSVMDEMNDEASEIAFTDSGSHRLSLLRPAYDAPTFEDAAKRLTTCDLQP</sequence>
<proteinExistence type="predicted"/>
<reference evidence="5 6" key="1">
    <citation type="submission" date="2013-11" db="EMBL/GenBank/DDBJ databases">
        <title>The Genome Sequence of Phytophthora parasitica P1976.</title>
        <authorList>
            <consortium name="The Broad Institute Genomics Platform"/>
            <person name="Russ C."/>
            <person name="Tyler B."/>
            <person name="Panabieres F."/>
            <person name="Shan W."/>
            <person name="Tripathy S."/>
            <person name="Grunwald N."/>
            <person name="Machado M."/>
            <person name="Johnson C.S."/>
            <person name="Walker B."/>
            <person name="Young S."/>
            <person name="Zeng Q."/>
            <person name="Gargeya S."/>
            <person name="Fitzgerald M."/>
            <person name="Haas B."/>
            <person name="Abouelleil A."/>
            <person name="Allen A.W."/>
            <person name="Alvarado L."/>
            <person name="Arachchi H.M."/>
            <person name="Berlin A.M."/>
            <person name="Chapman S.B."/>
            <person name="Gainer-Dewar J."/>
            <person name="Goldberg J."/>
            <person name="Griggs A."/>
            <person name="Gujja S."/>
            <person name="Hansen M."/>
            <person name="Howarth C."/>
            <person name="Imamovic A."/>
            <person name="Ireland A."/>
            <person name="Larimer J."/>
            <person name="McCowan C."/>
            <person name="Murphy C."/>
            <person name="Pearson M."/>
            <person name="Poon T.W."/>
            <person name="Priest M."/>
            <person name="Roberts A."/>
            <person name="Saif S."/>
            <person name="Shea T."/>
            <person name="Sisk P."/>
            <person name="Sykes S."/>
            <person name="Wortman J."/>
            <person name="Nusbaum C."/>
            <person name="Birren B."/>
        </authorList>
    </citation>
    <scope>NUCLEOTIDE SEQUENCE [LARGE SCALE GENOMIC DNA]</scope>
    <source>
        <strain evidence="5 6">P1976</strain>
    </source>
</reference>
<name>A0A081AR19_PHYNI</name>
<dbReference type="GO" id="GO:0005737">
    <property type="term" value="C:cytoplasm"/>
    <property type="evidence" value="ECO:0007669"/>
    <property type="project" value="UniProtKB-SubCell"/>
</dbReference>
<evidence type="ECO:0000256" key="2">
    <source>
        <dbReference type="ARBA" id="ARBA00004496"/>
    </source>
</evidence>
<dbReference type="EMBL" id="ANJA01000867">
    <property type="protein sequence ID" value="ETO81330.1"/>
    <property type="molecule type" value="Genomic_DNA"/>
</dbReference>
<comment type="subcellular location">
    <subcellularLocation>
        <location evidence="2">Cytoplasm</location>
    </subcellularLocation>
    <subcellularLocation>
        <location evidence="1">Nucleus</location>
    </subcellularLocation>
</comment>
<dbReference type="AlphaFoldDB" id="A0A081AR19"/>
<gene>
    <name evidence="5" type="ORF">F444_04354</name>
</gene>
<comment type="caution">
    <text evidence="5">The sequence shown here is derived from an EMBL/GenBank/DDBJ whole genome shotgun (WGS) entry which is preliminary data.</text>
</comment>
<dbReference type="PANTHER" id="PTHR31250:SF27">
    <property type="entry name" value="IQ DOMAIN-CONTAINING PROTEIN IQM5"/>
    <property type="match status" value="1"/>
</dbReference>
<organism evidence="5 6">
    <name type="scientific">Phytophthora nicotianae P1976</name>
    <dbReference type="NCBI Taxonomy" id="1317066"/>
    <lineage>
        <taxon>Eukaryota</taxon>
        <taxon>Sar</taxon>
        <taxon>Stramenopiles</taxon>
        <taxon>Oomycota</taxon>
        <taxon>Peronosporomycetes</taxon>
        <taxon>Peronosporales</taxon>
        <taxon>Peronosporaceae</taxon>
        <taxon>Phytophthora</taxon>
    </lineage>
</organism>
<keyword evidence="3" id="KW-0963">Cytoplasm</keyword>
<evidence type="ECO:0000256" key="3">
    <source>
        <dbReference type="ARBA" id="ARBA00022490"/>
    </source>
</evidence>